<accession>A0A8K0MYA1</accession>
<dbReference type="PANTHER" id="PTHR31896">
    <property type="entry name" value="FAMILY REGULATORY PROTEIN, PUTATIVE (AFU_ORTHOLOGUE AFUA_3G14730)-RELATED"/>
    <property type="match status" value="1"/>
</dbReference>
<evidence type="ECO:0000256" key="1">
    <source>
        <dbReference type="ARBA" id="ARBA00022679"/>
    </source>
</evidence>
<dbReference type="InterPro" id="IPR023213">
    <property type="entry name" value="CAT-like_dom_sf"/>
</dbReference>
<protein>
    <submittedName>
        <fullName evidence="2">Uncharacterized protein</fullName>
    </submittedName>
</protein>
<dbReference type="InterPro" id="IPR051283">
    <property type="entry name" value="Sec_Metabolite_Acyltrans"/>
</dbReference>
<reference evidence="2" key="1">
    <citation type="journal article" date="2017" name="Gigascience">
        <title>The genome draft of coconut (Cocos nucifera).</title>
        <authorList>
            <person name="Xiao Y."/>
            <person name="Xu P."/>
            <person name="Fan H."/>
            <person name="Baudouin L."/>
            <person name="Xia W."/>
            <person name="Bocs S."/>
            <person name="Xu J."/>
            <person name="Li Q."/>
            <person name="Guo A."/>
            <person name="Zhou L."/>
            <person name="Li J."/>
            <person name="Wu Y."/>
            <person name="Ma Z."/>
            <person name="Armero A."/>
            <person name="Issali A.E."/>
            <person name="Liu N."/>
            <person name="Peng M."/>
            <person name="Yang Y."/>
        </authorList>
    </citation>
    <scope>NUCLEOTIDE SEQUENCE</scope>
    <source>
        <tissue evidence="2">Spear leaf of Hainan Tall coconut</tissue>
    </source>
</reference>
<keyword evidence="3" id="KW-1185">Reference proteome</keyword>
<dbReference type="OrthoDB" id="10406174at2759"/>
<organism evidence="2 3">
    <name type="scientific">Cocos nucifera</name>
    <name type="common">Coconut palm</name>
    <dbReference type="NCBI Taxonomy" id="13894"/>
    <lineage>
        <taxon>Eukaryota</taxon>
        <taxon>Viridiplantae</taxon>
        <taxon>Streptophyta</taxon>
        <taxon>Embryophyta</taxon>
        <taxon>Tracheophyta</taxon>
        <taxon>Spermatophyta</taxon>
        <taxon>Magnoliopsida</taxon>
        <taxon>Liliopsida</taxon>
        <taxon>Arecaceae</taxon>
        <taxon>Arecoideae</taxon>
        <taxon>Cocoseae</taxon>
        <taxon>Attaleinae</taxon>
        <taxon>Cocos</taxon>
    </lineage>
</organism>
<sequence length="683" mass="72439">MIDDGDVSVKRLVRFDLGEKEQGFSLENYPISHILKDILLLKPPPHLAVANAKALSKSHLAIRVIELANDDIFVGCSLSHAITNDTSFWHFFNTWSHSIVTTTSSVKYGGSSENPNNQVGAGHLFPPERMGIPGRIPEHATGHASTSLATQYMHANPLSAIKYGGPSGNPNVQGGAGDLFPSERMGIRGIILDHATGHASTSLAAKCMPSNENPLSANKYGVSSGNPNIQFGAADLFPADRMDITVNIPEHVTGHASTSLAAQYMRSNANPVSAIKYGGSSGNPNIQVGASDLFPTERMGIPGKNLDHALTSLAARWMPRNRNPLSGIKYGGSSGNSDIQVSDDDLFPDERMGIPGKIPEHAAGHASTYLAAEIVPSNANSLSAIKYGVSSGHPNINICADAMFPAGRLCISADILETETSRMQISHRVTGTANQSYPSFMRNSGFGGDDLLAIHSSTGDADGASSNQFVMSGKPSTELPLGADTSFRYSVPQDLADVLPDVDEPLFGLSALDKLSEYFLKYDTDQSGSLDQIPELFSSPDGNQKVQLGTGEFIPTGPSNGSTSIQAKENAKTGNFQVAANKTVPRSPSNQDILFPPGDNFLRKAPSTGDAPRPSLDYWEQTGQPFSESHSGVDTVACDTLNKNPLSSSFARSTCAGMSLSFSHNQTTLLHIPLLDSMSAGIS</sequence>
<dbReference type="Gene3D" id="3.30.559.10">
    <property type="entry name" value="Chloramphenicol acetyltransferase-like domain"/>
    <property type="match status" value="1"/>
</dbReference>
<evidence type="ECO:0000313" key="2">
    <source>
        <dbReference type="EMBL" id="KAG1331894.1"/>
    </source>
</evidence>
<dbReference type="PANTHER" id="PTHR31896:SF43">
    <property type="entry name" value="PROTEIN ENHANCED PSEUDOMONAS SUSCEPTIBILITY 1"/>
    <property type="match status" value="1"/>
</dbReference>
<dbReference type="EMBL" id="CM017873">
    <property type="protein sequence ID" value="KAG1331894.1"/>
    <property type="molecule type" value="Genomic_DNA"/>
</dbReference>
<reference evidence="2" key="2">
    <citation type="submission" date="2019-07" db="EMBL/GenBank/DDBJ databases">
        <authorList>
            <person name="Yang Y."/>
            <person name="Bocs S."/>
            <person name="Baudouin L."/>
        </authorList>
    </citation>
    <scope>NUCLEOTIDE SEQUENCE</scope>
    <source>
        <tissue evidence="2">Spear leaf of Hainan Tall coconut</tissue>
    </source>
</reference>
<dbReference type="GO" id="GO:0016740">
    <property type="term" value="F:transferase activity"/>
    <property type="evidence" value="ECO:0007669"/>
    <property type="project" value="UniProtKB-KW"/>
</dbReference>
<comment type="caution">
    <text evidence="2">The sequence shown here is derived from an EMBL/GenBank/DDBJ whole genome shotgun (WGS) entry which is preliminary data.</text>
</comment>
<name>A0A8K0MYA1_COCNU</name>
<keyword evidence="1" id="KW-0808">Transferase</keyword>
<evidence type="ECO:0000313" key="3">
    <source>
        <dbReference type="Proteomes" id="UP000797356"/>
    </source>
</evidence>
<dbReference type="Proteomes" id="UP000797356">
    <property type="component" value="Chromosome 2"/>
</dbReference>
<gene>
    <name evidence="2" type="ORF">COCNU_02G018620</name>
</gene>
<proteinExistence type="predicted"/>
<dbReference type="AlphaFoldDB" id="A0A8K0MYA1"/>